<keyword evidence="1" id="KW-0732">Signal</keyword>
<dbReference type="EMBL" id="UGOB01000001">
    <property type="protein sequence ID" value="STX45871.1"/>
    <property type="molecule type" value="Genomic_DNA"/>
</dbReference>
<organism evidence="3 5">
    <name type="scientific">Legionella gratiana</name>
    <dbReference type="NCBI Taxonomy" id="45066"/>
    <lineage>
        <taxon>Bacteria</taxon>
        <taxon>Pseudomonadati</taxon>
        <taxon>Pseudomonadota</taxon>
        <taxon>Gammaproteobacteria</taxon>
        <taxon>Legionellales</taxon>
        <taxon>Legionellaceae</taxon>
        <taxon>Legionella</taxon>
    </lineage>
</organism>
<evidence type="ECO:0000313" key="3">
    <source>
        <dbReference type="EMBL" id="STX45871.1"/>
    </source>
</evidence>
<dbReference type="EMBL" id="LNYE01000022">
    <property type="protein sequence ID" value="KTD10897.1"/>
    <property type="molecule type" value="Genomic_DNA"/>
</dbReference>
<evidence type="ECO:0000313" key="2">
    <source>
        <dbReference type="EMBL" id="KTD10897.1"/>
    </source>
</evidence>
<dbReference type="Proteomes" id="UP000254476">
    <property type="component" value="Unassembled WGS sequence"/>
</dbReference>
<accession>A0A378JFV5</accession>
<feature type="chain" id="PRO_5016937273" evidence="1">
    <location>
        <begin position="25"/>
        <end position="77"/>
    </location>
</feature>
<evidence type="ECO:0000313" key="5">
    <source>
        <dbReference type="Proteomes" id="UP000254476"/>
    </source>
</evidence>
<reference evidence="3 5" key="2">
    <citation type="submission" date="2018-06" db="EMBL/GenBank/DDBJ databases">
        <authorList>
            <consortium name="Pathogen Informatics"/>
            <person name="Doyle S."/>
        </authorList>
    </citation>
    <scope>NUCLEOTIDE SEQUENCE [LARGE SCALE GENOMIC DNA]</scope>
    <source>
        <strain evidence="3 5">NCTC12388</strain>
    </source>
</reference>
<evidence type="ECO:0000256" key="1">
    <source>
        <dbReference type="SAM" id="SignalP"/>
    </source>
</evidence>
<proteinExistence type="predicted"/>
<dbReference type="Proteomes" id="UP000054691">
    <property type="component" value="Unassembled WGS sequence"/>
</dbReference>
<evidence type="ECO:0000313" key="4">
    <source>
        <dbReference type="Proteomes" id="UP000054691"/>
    </source>
</evidence>
<reference evidence="2 4" key="1">
    <citation type="submission" date="2015-11" db="EMBL/GenBank/DDBJ databases">
        <title>Genomic analysis of 38 Legionella species identifies large and diverse effector repertoires.</title>
        <authorList>
            <person name="Burstein D."/>
            <person name="Amaro F."/>
            <person name="Zusman T."/>
            <person name="Lifshitz Z."/>
            <person name="Cohen O."/>
            <person name="Gilbert J.A."/>
            <person name="Pupko T."/>
            <person name="Shuman H.A."/>
            <person name="Segal G."/>
        </authorList>
    </citation>
    <scope>NUCLEOTIDE SEQUENCE [LARGE SCALE GENOMIC DNA]</scope>
    <source>
        <strain evidence="2 4">Lyon 8420412</strain>
    </source>
</reference>
<gene>
    <name evidence="2" type="ORF">Lgra_1863</name>
    <name evidence="3" type="ORF">NCTC12388_02615</name>
</gene>
<name>A0A378JFV5_9GAMM</name>
<feature type="signal peptide" evidence="1">
    <location>
        <begin position="1"/>
        <end position="24"/>
    </location>
</feature>
<sequence>MIIKKIVLLGVISVATFLSTSAFADHHFHRHHPRFKFFPHHHRHHQKSWRNIHRWTPPGNYIVVPNRTPYSYYHHHY</sequence>
<keyword evidence="4" id="KW-1185">Reference proteome</keyword>
<dbReference type="STRING" id="45066.Lgra_1863"/>
<dbReference type="AlphaFoldDB" id="A0A378JFV5"/>
<protein>
    <submittedName>
        <fullName evidence="3">Uncharacterized protein</fullName>
    </submittedName>
</protein>